<proteinExistence type="predicted"/>
<evidence type="ECO:0000313" key="2">
    <source>
        <dbReference type="Proteomes" id="UP000276133"/>
    </source>
</evidence>
<dbReference type="AlphaFoldDB" id="A0A3M7T2E9"/>
<comment type="caution">
    <text evidence="1">The sequence shown here is derived from an EMBL/GenBank/DDBJ whole genome shotgun (WGS) entry which is preliminary data.</text>
</comment>
<protein>
    <submittedName>
        <fullName evidence="1">Uncharacterized protein</fullName>
    </submittedName>
</protein>
<accession>A0A3M7T2E9</accession>
<reference evidence="1 2" key="1">
    <citation type="journal article" date="2018" name="Sci. Rep.">
        <title>Genomic signatures of local adaptation to the degree of environmental predictability in rotifers.</title>
        <authorList>
            <person name="Franch-Gras L."/>
            <person name="Hahn C."/>
            <person name="Garcia-Roger E.M."/>
            <person name="Carmona M.J."/>
            <person name="Serra M."/>
            <person name="Gomez A."/>
        </authorList>
    </citation>
    <scope>NUCLEOTIDE SEQUENCE [LARGE SCALE GENOMIC DNA]</scope>
    <source>
        <strain evidence="1">HYR1</strain>
    </source>
</reference>
<dbReference type="Proteomes" id="UP000276133">
    <property type="component" value="Unassembled WGS sequence"/>
</dbReference>
<organism evidence="1 2">
    <name type="scientific">Brachionus plicatilis</name>
    <name type="common">Marine rotifer</name>
    <name type="synonym">Brachionus muelleri</name>
    <dbReference type="NCBI Taxonomy" id="10195"/>
    <lineage>
        <taxon>Eukaryota</taxon>
        <taxon>Metazoa</taxon>
        <taxon>Spiralia</taxon>
        <taxon>Gnathifera</taxon>
        <taxon>Rotifera</taxon>
        <taxon>Eurotatoria</taxon>
        <taxon>Monogononta</taxon>
        <taxon>Pseudotrocha</taxon>
        <taxon>Ploima</taxon>
        <taxon>Brachionidae</taxon>
        <taxon>Brachionus</taxon>
    </lineage>
</organism>
<evidence type="ECO:0000313" key="1">
    <source>
        <dbReference type="EMBL" id="RNA42117.1"/>
    </source>
</evidence>
<sequence>MLCAKPPYCYLILADSGQLVCSSSRTDKMSFCGTKGMKILLDIFHLEMLMGLLKESSQRSYLNLAKKSARLESLFFEKKFIAVGQKSNFKVRISKSRLDIDFMTLTFDQLCSLVRYS</sequence>
<name>A0A3M7T2E9_BRAPC</name>
<dbReference type="EMBL" id="REGN01000413">
    <property type="protein sequence ID" value="RNA42117.1"/>
    <property type="molecule type" value="Genomic_DNA"/>
</dbReference>
<gene>
    <name evidence="1" type="ORF">BpHYR1_033759</name>
</gene>
<keyword evidence="2" id="KW-1185">Reference proteome</keyword>